<organism evidence="3 4">
    <name type="scientific">Halosimplex rubrum</name>
    <dbReference type="NCBI Taxonomy" id="869889"/>
    <lineage>
        <taxon>Archaea</taxon>
        <taxon>Methanobacteriati</taxon>
        <taxon>Methanobacteriota</taxon>
        <taxon>Stenosarchaea group</taxon>
        <taxon>Halobacteria</taxon>
        <taxon>Halobacteriales</taxon>
        <taxon>Haloarculaceae</taxon>
        <taxon>Halosimplex</taxon>
    </lineage>
</organism>
<dbReference type="Pfam" id="PF02894">
    <property type="entry name" value="GFO_IDH_MocA_C"/>
    <property type="match status" value="1"/>
</dbReference>
<dbReference type="PANTHER" id="PTHR43249">
    <property type="entry name" value="UDP-N-ACETYL-2-AMINO-2-DEOXY-D-GLUCURONATE OXIDASE"/>
    <property type="match status" value="1"/>
</dbReference>
<dbReference type="SUPFAM" id="SSF51735">
    <property type="entry name" value="NAD(P)-binding Rossmann-fold domains"/>
    <property type="match status" value="1"/>
</dbReference>
<reference evidence="3 4" key="1">
    <citation type="submission" date="2020-07" db="EMBL/GenBank/DDBJ databases">
        <title>Halosimplex pelagicum sp. nov. and Halosimplex rubrum sp. nov., isolated from salted brown alga Laminaria, and emended description of the genus Halosimplex.</title>
        <authorList>
            <person name="Cui H."/>
        </authorList>
    </citation>
    <scope>NUCLEOTIDE SEQUENCE [LARGE SCALE GENOMIC DNA]</scope>
    <source>
        <strain evidence="3 4">R27</strain>
    </source>
</reference>
<evidence type="ECO:0000313" key="3">
    <source>
        <dbReference type="EMBL" id="QLH79016.1"/>
    </source>
</evidence>
<gene>
    <name evidence="3" type="ORF">HZS55_17700</name>
</gene>
<protein>
    <submittedName>
        <fullName evidence="3">Gfo/Idh/MocA family oxidoreductase</fullName>
    </submittedName>
</protein>
<dbReference type="EMBL" id="CP058910">
    <property type="protein sequence ID" value="QLH79016.1"/>
    <property type="molecule type" value="Genomic_DNA"/>
</dbReference>
<evidence type="ECO:0000259" key="1">
    <source>
        <dbReference type="Pfam" id="PF01408"/>
    </source>
</evidence>
<dbReference type="AlphaFoldDB" id="A0A7D5TE74"/>
<name>A0A7D5TE74_9EURY</name>
<dbReference type="GO" id="GO:0000166">
    <property type="term" value="F:nucleotide binding"/>
    <property type="evidence" value="ECO:0007669"/>
    <property type="project" value="InterPro"/>
</dbReference>
<dbReference type="Gene3D" id="3.40.50.720">
    <property type="entry name" value="NAD(P)-binding Rossmann-like Domain"/>
    <property type="match status" value="1"/>
</dbReference>
<dbReference type="Pfam" id="PF01408">
    <property type="entry name" value="GFO_IDH_MocA"/>
    <property type="match status" value="1"/>
</dbReference>
<dbReference type="InterPro" id="IPR036291">
    <property type="entry name" value="NAD(P)-bd_dom_sf"/>
</dbReference>
<dbReference type="RefSeq" id="WP_179908893.1">
    <property type="nucleotide sequence ID" value="NZ_CP058910.1"/>
</dbReference>
<feature type="domain" description="Gfo/Idh/MocA-like oxidoreductase N-terminal" evidence="1">
    <location>
        <begin position="23"/>
        <end position="135"/>
    </location>
</feature>
<dbReference type="SUPFAM" id="SSF55347">
    <property type="entry name" value="Glyceraldehyde-3-phosphate dehydrogenase-like, C-terminal domain"/>
    <property type="match status" value="1"/>
</dbReference>
<dbReference type="InterPro" id="IPR052515">
    <property type="entry name" value="Gfo/Idh/MocA_Oxidoreductase"/>
</dbReference>
<dbReference type="InterPro" id="IPR004104">
    <property type="entry name" value="Gfo/Idh/MocA-like_OxRdtase_C"/>
</dbReference>
<accession>A0A7D5TE74</accession>
<evidence type="ECO:0000313" key="4">
    <source>
        <dbReference type="Proteomes" id="UP000509667"/>
    </source>
</evidence>
<dbReference type="PANTHER" id="PTHR43249:SF1">
    <property type="entry name" value="D-GLUCOSIDE 3-DEHYDROGENASE"/>
    <property type="match status" value="1"/>
</dbReference>
<dbReference type="GeneID" id="56079737"/>
<proteinExistence type="predicted"/>
<keyword evidence="4" id="KW-1185">Reference proteome</keyword>
<dbReference type="InterPro" id="IPR000683">
    <property type="entry name" value="Gfo/Idh/MocA-like_OxRdtase_N"/>
</dbReference>
<dbReference type="OrthoDB" id="282474at2157"/>
<dbReference type="Proteomes" id="UP000509667">
    <property type="component" value="Chromosome"/>
</dbReference>
<sequence>MTYTVAVVGTGPDPENPTVEGFAMGYRHAESFENDDRCEVVACADIVPENAEAFGRTFDLPDENVFEDYEAMLDAVEPDVVTVAVPPAIHEDVVVDCARSGVVSAIHAEKPMAHTWGSARRMAQACWRRDVQLTFNRQRRFGKPFREAKRLVDGGEIGELRRIETTWSDLYDTGAHTIDLTGMFAGEAEPEWVIAQIDYREEDVRFGMHQENQAWALWEYETGVQGVISGGKGSDFADAAHVIRGTEGEIRIDSETGNMLEIRRAGDGSWQAVDVDGEDLHGANAEGRQYGSEYIDRAAGEVVDALAEGRESELGAKNGLKTAEIIFGAYESARKRGRVEFPLDAEDNAFADLVERGELEYVPERDDGAGADEATDD</sequence>
<evidence type="ECO:0000259" key="2">
    <source>
        <dbReference type="Pfam" id="PF02894"/>
    </source>
</evidence>
<dbReference type="Gene3D" id="3.30.360.10">
    <property type="entry name" value="Dihydrodipicolinate Reductase, domain 2"/>
    <property type="match status" value="1"/>
</dbReference>
<feature type="domain" description="Gfo/Idh/MocA-like oxidoreductase C-terminal" evidence="2">
    <location>
        <begin position="170"/>
        <end position="340"/>
    </location>
</feature>
<dbReference type="KEGG" id="hrr:HZS55_17700"/>